<sequence>MFIMDNELKLNEWQFAQRKYLPFEEKLILSRRRIEDWYDFHEGDVYVSFSGGMDSTVLVDLVRKTVGDVPLVFVNTGLEYPEIVRFVSLYDNVTVLRPKMSFKEVLEVHGYPLISKETAAKIRKLRHGNLSARYRNYLLNGDERGSFGKLAEKWKFLVNAPFDISELCCDITKKQPIYAYNKETGRVPYIGITQDEGYRRQREYNRTGCNVYDAKHPKSQPLGFWTRQDILRYIAVNNLNICSIYGTIECRNGVFQNTGVYRSGCVYCCMGVQLEPHPNRFERMKSDDYRLYNYCMRPLYENGLGFDYVLNYCGFAH</sequence>
<feature type="domain" description="Phosphoadenosine phosphosulphate reductase" evidence="1">
    <location>
        <begin position="45"/>
        <end position="111"/>
    </location>
</feature>
<dbReference type="RefSeq" id="WP_159757555.1">
    <property type="nucleotide sequence ID" value="NZ_WUQX01000003.1"/>
</dbReference>
<organism evidence="2 3">
    <name type="scientific">Sporofaciens musculi</name>
    <dbReference type="NCBI Taxonomy" id="2681861"/>
    <lineage>
        <taxon>Bacteria</taxon>
        <taxon>Bacillati</taxon>
        <taxon>Bacillota</taxon>
        <taxon>Clostridia</taxon>
        <taxon>Lachnospirales</taxon>
        <taxon>Lachnospiraceae</taxon>
        <taxon>Sporofaciens</taxon>
    </lineage>
</organism>
<dbReference type="SUPFAM" id="SSF52402">
    <property type="entry name" value="Adenine nucleotide alpha hydrolases-like"/>
    <property type="match status" value="1"/>
</dbReference>
<evidence type="ECO:0000313" key="2">
    <source>
        <dbReference type="EMBL" id="MXP79035.1"/>
    </source>
</evidence>
<evidence type="ECO:0000313" key="3">
    <source>
        <dbReference type="Proteomes" id="UP000460412"/>
    </source>
</evidence>
<gene>
    <name evidence="2" type="ORF">GN277_28140</name>
</gene>
<name>A0A7X3MMF5_9FIRM</name>
<reference evidence="2 3" key="1">
    <citation type="submission" date="2019-12" db="EMBL/GenBank/DDBJ databases">
        <title>Sporaefaciens musculi gen. nov., sp. nov., a novel bacterium isolated from the caecum of an obese mouse.</title>
        <authorList>
            <person name="Rasmussen T.S."/>
            <person name="Streidl T."/>
            <person name="Hitch T.C.A."/>
            <person name="Wortmann E."/>
            <person name="Deptula P."/>
            <person name="Hansen M."/>
            <person name="Nielsen D.S."/>
            <person name="Clavel T."/>
            <person name="Vogensen F.K."/>
        </authorList>
    </citation>
    <scope>NUCLEOTIDE SEQUENCE [LARGE SCALE GENOMIC DNA]</scope>
    <source>
        <strain evidence="2 3">WCA-9-b2</strain>
        <plasmid evidence="2">unnamed</plasmid>
    </source>
</reference>
<geneLocation type="plasmid" evidence="2">
    <name>unnamed</name>
</geneLocation>
<dbReference type="InterPro" id="IPR002500">
    <property type="entry name" value="PAPS_reduct_dom"/>
</dbReference>
<protein>
    <submittedName>
        <fullName evidence="2">Phosphoadenosine phosphosulfate reductase family protein</fullName>
    </submittedName>
</protein>
<dbReference type="AlphaFoldDB" id="A0A7X3MMF5"/>
<dbReference type="Proteomes" id="UP000460412">
    <property type="component" value="Unassembled WGS sequence"/>
</dbReference>
<comment type="caution">
    <text evidence="2">The sequence shown here is derived from an EMBL/GenBank/DDBJ whole genome shotgun (WGS) entry which is preliminary data.</text>
</comment>
<dbReference type="Pfam" id="PF01507">
    <property type="entry name" value="PAPS_reduct"/>
    <property type="match status" value="2"/>
</dbReference>
<dbReference type="EMBL" id="WUQX01000003">
    <property type="protein sequence ID" value="MXP79035.1"/>
    <property type="molecule type" value="Genomic_DNA"/>
</dbReference>
<evidence type="ECO:0000259" key="1">
    <source>
        <dbReference type="Pfam" id="PF01507"/>
    </source>
</evidence>
<dbReference type="PANTHER" id="PTHR43196:SF2">
    <property type="entry name" value="PHOSPHOADENOSINE PHOSPHOSULFATE REDUCTASE"/>
    <property type="match status" value="1"/>
</dbReference>
<dbReference type="InterPro" id="IPR050128">
    <property type="entry name" value="Sulfate_adenylyltrnsfr_sub2"/>
</dbReference>
<dbReference type="Gene3D" id="3.40.50.620">
    <property type="entry name" value="HUPs"/>
    <property type="match status" value="1"/>
</dbReference>
<dbReference type="PANTHER" id="PTHR43196">
    <property type="entry name" value="SULFATE ADENYLYLTRANSFERASE SUBUNIT 2"/>
    <property type="match status" value="1"/>
</dbReference>
<keyword evidence="3" id="KW-1185">Reference proteome</keyword>
<keyword evidence="2" id="KW-0614">Plasmid</keyword>
<dbReference type="InterPro" id="IPR014729">
    <property type="entry name" value="Rossmann-like_a/b/a_fold"/>
</dbReference>
<feature type="domain" description="Phosphoadenosine phosphosulphate reductase" evidence="1">
    <location>
        <begin position="160"/>
        <end position="248"/>
    </location>
</feature>
<proteinExistence type="predicted"/>
<dbReference type="GO" id="GO:0003824">
    <property type="term" value="F:catalytic activity"/>
    <property type="evidence" value="ECO:0007669"/>
    <property type="project" value="InterPro"/>
</dbReference>
<accession>A0A7X3MMF5</accession>